<dbReference type="SUPFAM" id="SSF46689">
    <property type="entry name" value="Homeodomain-like"/>
    <property type="match status" value="2"/>
</dbReference>
<dbReference type="InterPro" id="IPR018060">
    <property type="entry name" value="HTH_AraC"/>
</dbReference>
<feature type="domain" description="HTH araC/xylS-type" evidence="4">
    <location>
        <begin position="54"/>
        <end position="152"/>
    </location>
</feature>
<evidence type="ECO:0000259" key="4">
    <source>
        <dbReference type="PROSITE" id="PS01124"/>
    </source>
</evidence>
<dbReference type="InterPro" id="IPR018062">
    <property type="entry name" value="HTH_AraC-typ_CS"/>
</dbReference>
<evidence type="ECO:0000256" key="3">
    <source>
        <dbReference type="ARBA" id="ARBA00023163"/>
    </source>
</evidence>
<sequence length="158" mass="18240">MLFTKIEELINLEGISAVISLLQLLSEIDRNQEIEIISKTPDKYSEVKIEMKISAAVDWIDSNYFRKISLDDVASKTNMNKHAFCRAFKHETGKTPMHYINEKRIEEAANLLLKTHKSITEIGFEVGFTNVSSFNRNFKTIRNTSPKAYREMTRVFSS</sequence>
<dbReference type="PROSITE" id="PS01124">
    <property type="entry name" value="HTH_ARAC_FAMILY_2"/>
    <property type="match status" value="1"/>
</dbReference>
<keyword evidence="6" id="KW-1185">Reference proteome</keyword>
<dbReference type="PROSITE" id="PS00041">
    <property type="entry name" value="HTH_ARAC_FAMILY_1"/>
    <property type="match status" value="1"/>
</dbReference>
<dbReference type="Pfam" id="PF12833">
    <property type="entry name" value="HTH_18"/>
    <property type="match status" value="1"/>
</dbReference>
<keyword evidence="3" id="KW-0804">Transcription</keyword>
<dbReference type="PANTHER" id="PTHR43280">
    <property type="entry name" value="ARAC-FAMILY TRANSCRIPTIONAL REGULATOR"/>
    <property type="match status" value="1"/>
</dbReference>
<evidence type="ECO:0000313" key="5">
    <source>
        <dbReference type="EMBL" id="GAL24738.1"/>
    </source>
</evidence>
<dbReference type="SMART" id="SM00342">
    <property type="entry name" value="HTH_ARAC"/>
    <property type="match status" value="1"/>
</dbReference>
<dbReference type="InterPro" id="IPR009057">
    <property type="entry name" value="Homeodomain-like_sf"/>
</dbReference>
<keyword evidence="2" id="KW-0238">DNA-binding</keyword>
<accession>A0ABQ0J7I5</accession>
<protein>
    <submittedName>
        <fullName evidence="5">Transcriptional regulator AraC family</fullName>
    </submittedName>
</protein>
<evidence type="ECO:0000256" key="2">
    <source>
        <dbReference type="ARBA" id="ARBA00023125"/>
    </source>
</evidence>
<dbReference type="PANTHER" id="PTHR43280:SF28">
    <property type="entry name" value="HTH-TYPE TRANSCRIPTIONAL ACTIVATOR RHAS"/>
    <property type="match status" value="1"/>
</dbReference>
<proteinExistence type="predicted"/>
<dbReference type="EMBL" id="BBMS01000005">
    <property type="protein sequence ID" value="GAL24738.1"/>
    <property type="molecule type" value="Genomic_DNA"/>
</dbReference>
<keyword evidence="1" id="KW-0805">Transcription regulation</keyword>
<evidence type="ECO:0000256" key="1">
    <source>
        <dbReference type="ARBA" id="ARBA00023015"/>
    </source>
</evidence>
<dbReference type="Gene3D" id="1.10.10.60">
    <property type="entry name" value="Homeodomain-like"/>
    <property type="match status" value="2"/>
</dbReference>
<evidence type="ECO:0000313" key="6">
    <source>
        <dbReference type="Proteomes" id="UP000029223"/>
    </source>
</evidence>
<dbReference type="Proteomes" id="UP000029223">
    <property type="component" value="Unassembled WGS sequence"/>
</dbReference>
<name>A0ABQ0J7I5_9VIBR</name>
<comment type="caution">
    <text evidence="5">The sequence shown here is derived from an EMBL/GenBank/DDBJ whole genome shotgun (WGS) entry which is preliminary data.</text>
</comment>
<gene>
    <name evidence="5" type="ORF">JCM19239_7338</name>
</gene>
<organism evidence="5 6">
    <name type="scientific">Vibrio variabilis</name>
    <dbReference type="NCBI Taxonomy" id="990271"/>
    <lineage>
        <taxon>Bacteria</taxon>
        <taxon>Pseudomonadati</taxon>
        <taxon>Pseudomonadota</taxon>
        <taxon>Gammaproteobacteria</taxon>
        <taxon>Vibrionales</taxon>
        <taxon>Vibrionaceae</taxon>
        <taxon>Vibrio</taxon>
    </lineage>
</organism>
<reference evidence="6" key="1">
    <citation type="submission" date="2014-09" db="EMBL/GenBank/DDBJ databases">
        <title>Vibrio variabilis JCM 19239. (C206) whole genome shotgun sequence.</title>
        <authorList>
            <person name="Sawabe T."/>
            <person name="Meirelles P."/>
            <person name="Nakanishi M."/>
            <person name="Sayaka M."/>
            <person name="Hattori M."/>
            <person name="Ohkuma M."/>
        </authorList>
    </citation>
    <scope>NUCLEOTIDE SEQUENCE [LARGE SCALE GENOMIC DNA]</scope>
    <source>
        <strain evidence="6">JCM 19239</strain>
    </source>
</reference>